<dbReference type="Proteomes" id="UP000249390">
    <property type="component" value="Unassembled WGS sequence"/>
</dbReference>
<accession>A0A328D0X3</accession>
<reference evidence="1 2" key="1">
    <citation type="submission" date="2018-06" db="EMBL/GenBank/DDBJ databases">
        <title>The Genome of Cuscuta australis (Dodder) Provides Insight into the Evolution of Plant Parasitism.</title>
        <authorList>
            <person name="Liu H."/>
        </authorList>
    </citation>
    <scope>NUCLEOTIDE SEQUENCE [LARGE SCALE GENOMIC DNA]</scope>
    <source>
        <strain evidence="2">cv. Yunnan</strain>
        <tissue evidence="1">Vines</tissue>
    </source>
</reference>
<evidence type="ECO:0000313" key="2">
    <source>
        <dbReference type="Proteomes" id="UP000249390"/>
    </source>
</evidence>
<sequence length="92" mass="9814">MAAMTVSVRWMTVTSNIIAESDGGVGNGVECDGGRVVMLSMSVKNKRATMLDFCRGGTSSQCGWSKPAAEIQVTMACDRDVVGHDDDDDKRP</sequence>
<protein>
    <submittedName>
        <fullName evidence="1">Uncharacterized protein</fullName>
    </submittedName>
</protein>
<dbReference type="AlphaFoldDB" id="A0A328D0X3"/>
<dbReference type="EMBL" id="NQVE01000200">
    <property type="protein sequence ID" value="RAL39402.1"/>
    <property type="molecule type" value="Genomic_DNA"/>
</dbReference>
<comment type="caution">
    <text evidence="1">The sequence shown here is derived from an EMBL/GenBank/DDBJ whole genome shotgun (WGS) entry which is preliminary data.</text>
</comment>
<gene>
    <name evidence="1" type="ORF">DM860_002935</name>
</gene>
<evidence type="ECO:0000313" key="1">
    <source>
        <dbReference type="EMBL" id="RAL39402.1"/>
    </source>
</evidence>
<name>A0A328D0X3_9ASTE</name>
<keyword evidence="2" id="KW-1185">Reference proteome</keyword>
<proteinExistence type="predicted"/>
<organism evidence="1 2">
    <name type="scientific">Cuscuta australis</name>
    <dbReference type="NCBI Taxonomy" id="267555"/>
    <lineage>
        <taxon>Eukaryota</taxon>
        <taxon>Viridiplantae</taxon>
        <taxon>Streptophyta</taxon>
        <taxon>Embryophyta</taxon>
        <taxon>Tracheophyta</taxon>
        <taxon>Spermatophyta</taxon>
        <taxon>Magnoliopsida</taxon>
        <taxon>eudicotyledons</taxon>
        <taxon>Gunneridae</taxon>
        <taxon>Pentapetalae</taxon>
        <taxon>asterids</taxon>
        <taxon>lamiids</taxon>
        <taxon>Solanales</taxon>
        <taxon>Convolvulaceae</taxon>
        <taxon>Cuscuteae</taxon>
        <taxon>Cuscuta</taxon>
        <taxon>Cuscuta subgen. Grammica</taxon>
        <taxon>Cuscuta sect. Cleistogrammica</taxon>
    </lineage>
</organism>